<feature type="domain" description="Peptidase S54 rhomboid" evidence="8">
    <location>
        <begin position="65"/>
        <end position="212"/>
    </location>
</feature>
<feature type="transmembrane region" description="Helical" evidence="7">
    <location>
        <begin position="75"/>
        <end position="94"/>
    </location>
</feature>
<evidence type="ECO:0000313" key="10">
    <source>
        <dbReference type="EMBL" id="QIA09905.1"/>
    </source>
</evidence>
<dbReference type="GO" id="GO:0016020">
    <property type="term" value="C:membrane"/>
    <property type="evidence" value="ECO:0007669"/>
    <property type="project" value="UniProtKB-SubCell"/>
</dbReference>
<dbReference type="InterPro" id="IPR050925">
    <property type="entry name" value="Rhomboid_protease_S54"/>
</dbReference>
<evidence type="ECO:0000313" key="11">
    <source>
        <dbReference type="Proteomes" id="UP000474630"/>
    </source>
</evidence>
<sequence length="296" mass="33936">MEIVDIAGDIKRTFKEGSVLTRLIYINIGVFLLLKIIAVFFYLSGQAFPVYQWLSVPSVTEVLAKQPWTPITYMFLHQGFIHLLFNMLGLYWFGQLFLYHFEGDKMLGVYLMGGLWGAFLYVIAYNVFPAFDSMYGLLLGASASIIAILVAVAFYDPNREIHLFFIGRFPLKYVAAFYVLLSIIGISSTNPGGNIAHLGGAFWGWFYIYQLRKGKDMGAGLVDLVNQAGEFFEGLFKHKSKMKVTYRKPPRDDYEYNRQKHKQQDEINRILDKIAKSGYDSLSKQEKELLFKQGKK</sequence>
<dbReference type="InterPro" id="IPR035952">
    <property type="entry name" value="Rhomboid-like_sf"/>
</dbReference>
<dbReference type="GO" id="GO:0006508">
    <property type="term" value="P:proteolysis"/>
    <property type="evidence" value="ECO:0007669"/>
    <property type="project" value="UniProtKB-KW"/>
</dbReference>
<organism evidence="10 11">
    <name type="scientific">Draconibacterium halophilum</name>
    <dbReference type="NCBI Taxonomy" id="2706887"/>
    <lineage>
        <taxon>Bacteria</taxon>
        <taxon>Pseudomonadati</taxon>
        <taxon>Bacteroidota</taxon>
        <taxon>Bacteroidia</taxon>
        <taxon>Marinilabiliales</taxon>
        <taxon>Prolixibacteraceae</taxon>
        <taxon>Draconibacterium</taxon>
    </lineage>
</organism>
<comment type="similarity">
    <text evidence="2">Belongs to the peptidase S54 family.</text>
</comment>
<dbReference type="InterPro" id="IPR046483">
    <property type="entry name" value="DUF6576"/>
</dbReference>
<evidence type="ECO:0000256" key="7">
    <source>
        <dbReference type="SAM" id="Phobius"/>
    </source>
</evidence>
<feature type="transmembrane region" description="Helical" evidence="7">
    <location>
        <begin position="162"/>
        <end position="186"/>
    </location>
</feature>
<dbReference type="KEGG" id="drc:G0Q07_03965"/>
<dbReference type="InterPro" id="IPR022764">
    <property type="entry name" value="Peptidase_S54_rhomboid_dom"/>
</dbReference>
<evidence type="ECO:0000259" key="9">
    <source>
        <dbReference type="Pfam" id="PF20216"/>
    </source>
</evidence>
<dbReference type="Proteomes" id="UP000474630">
    <property type="component" value="Chromosome"/>
</dbReference>
<dbReference type="PANTHER" id="PTHR43731">
    <property type="entry name" value="RHOMBOID PROTEASE"/>
    <property type="match status" value="1"/>
</dbReference>
<evidence type="ECO:0000256" key="3">
    <source>
        <dbReference type="ARBA" id="ARBA00022692"/>
    </source>
</evidence>
<keyword evidence="3 7" id="KW-0812">Transmembrane</keyword>
<dbReference type="Pfam" id="PF20216">
    <property type="entry name" value="DUF6576"/>
    <property type="match status" value="1"/>
</dbReference>
<dbReference type="AlphaFoldDB" id="A0A6C0RJS1"/>
<dbReference type="GO" id="GO:0004252">
    <property type="term" value="F:serine-type endopeptidase activity"/>
    <property type="evidence" value="ECO:0007669"/>
    <property type="project" value="InterPro"/>
</dbReference>
<feature type="domain" description="DUF6576" evidence="9">
    <location>
        <begin position="253"/>
        <end position="290"/>
    </location>
</feature>
<keyword evidence="6 7" id="KW-0472">Membrane</keyword>
<evidence type="ECO:0000256" key="5">
    <source>
        <dbReference type="ARBA" id="ARBA00022989"/>
    </source>
</evidence>
<feature type="transmembrane region" description="Helical" evidence="7">
    <location>
        <begin position="106"/>
        <end position="128"/>
    </location>
</feature>
<keyword evidence="4" id="KW-0378">Hydrolase</keyword>
<proteinExistence type="inferred from homology"/>
<dbReference type="EMBL" id="CP048409">
    <property type="protein sequence ID" value="QIA09905.1"/>
    <property type="molecule type" value="Genomic_DNA"/>
</dbReference>
<accession>A0A6C0RJS1</accession>
<evidence type="ECO:0000256" key="4">
    <source>
        <dbReference type="ARBA" id="ARBA00022801"/>
    </source>
</evidence>
<keyword evidence="10" id="KW-0645">Protease</keyword>
<keyword evidence="5 7" id="KW-1133">Transmembrane helix</keyword>
<reference evidence="10 11" key="1">
    <citation type="submission" date="2020-02" db="EMBL/GenBank/DDBJ databases">
        <title>Genome sequencing for Draconibacterium sp. strain M1.</title>
        <authorList>
            <person name="Park S.-J."/>
        </authorList>
    </citation>
    <scope>NUCLEOTIDE SEQUENCE [LARGE SCALE GENOMIC DNA]</scope>
    <source>
        <strain evidence="10 11">M1</strain>
    </source>
</reference>
<dbReference type="Gene3D" id="1.20.1540.10">
    <property type="entry name" value="Rhomboid-like"/>
    <property type="match status" value="1"/>
</dbReference>
<dbReference type="PANTHER" id="PTHR43731:SF14">
    <property type="entry name" value="PRESENILIN-ASSOCIATED RHOMBOID-LIKE PROTEIN, MITOCHONDRIAL"/>
    <property type="match status" value="1"/>
</dbReference>
<gene>
    <name evidence="10" type="ORF">G0Q07_03965</name>
</gene>
<feature type="transmembrane region" description="Helical" evidence="7">
    <location>
        <begin position="192"/>
        <end position="209"/>
    </location>
</feature>
<name>A0A6C0RJS1_9BACT</name>
<evidence type="ECO:0000256" key="1">
    <source>
        <dbReference type="ARBA" id="ARBA00004141"/>
    </source>
</evidence>
<feature type="transmembrane region" description="Helical" evidence="7">
    <location>
        <begin position="134"/>
        <end position="155"/>
    </location>
</feature>
<keyword evidence="11" id="KW-1185">Reference proteome</keyword>
<evidence type="ECO:0000259" key="8">
    <source>
        <dbReference type="Pfam" id="PF01694"/>
    </source>
</evidence>
<dbReference type="Pfam" id="PF01694">
    <property type="entry name" value="Rhomboid"/>
    <property type="match status" value="1"/>
</dbReference>
<evidence type="ECO:0000256" key="2">
    <source>
        <dbReference type="ARBA" id="ARBA00009045"/>
    </source>
</evidence>
<feature type="transmembrane region" description="Helical" evidence="7">
    <location>
        <begin position="20"/>
        <end position="43"/>
    </location>
</feature>
<protein>
    <submittedName>
        <fullName evidence="10">Rhomboid family intramembrane serine protease</fullName>
    </submittedName>
</protein>
<comment type="subcellular location">
    <subcellularLocation>
        <location evidence="1">Membrane</location>
        <topology evidence="1">Multi-pass membrane protein</topology>
    </subcellularLocation>
</comment>
<dbReference type="SUPFAM" id="SSF144091">
    <property type="entry name" value="Rhomboid-like"/>
    <property type="match status" value="1"/>
</dbReference>
<evidence type="ECO:0000256" key="6">
    <source>
        <dbReference type="ARBA" id="ARBA00023136"/>
    </source>
</evidence>